<dbReference type="PRINTS" id="PR00421">
    <property type="entry name" value="THIOREDOXIN"/>
</dbReference>
<name>A0ABS4KSQ8_9CLOT</name>
<dbReference type="PROSITE" id="PS51352">
    <property type="entry name" value="THIOREDOXIN_2"/>
    <property type="match status" value="1"/>
</dbReference>
<evidence type="ECO:0000256" key="1">
    <source>
        <dbReference type="ARBA" id="ARBA00008987"/>
    </source>
</evidence>
<dbReference type="PANTHER" id="PTHR45663:SF11">
    <property type="entry name" value="GEO12009P1"/>
    <property type="match status" value="1"/>
</dbReference>
<dbReference type="InterPro" id="IPR036249">
    <property type="entry name" value="Thioredoxin-like_sf"/>
</dbReference>
<evidence type="ECO:0000313" key="10">
    <source>
        <dbReference type="EMBL" id="MBP2033077.1"/>
    </source>
</evidence>
<evidence type="ECO:0000256" key="7">
    <source>
        <dbReference type="NCBIfam" id="TIGR01068"/>
    </source>
</evidence>
<comment type="similarity">
    <text evidence="1 8">Belongs to the thioredoxin family.</text>
</comment>
<dbReference type="InterPro" id="IPR013766">
    <property type="entry name" value="Thioredoxin_domain"/>
</dbReference>
<keyword evidence="3" id="KW-0813">Transport</keyword>
<comment type="caution">
    <text evidence="10">The sequence shown here is derived from an EMBL/GenBank/DDBJ whole genome shotgun (WGS) entry which is preliminary data.</text>
</comment>
<dbReference type="PIRSF" id="PIRSF000077">
    <property type="entry name" value="Thioredoxin"/>
    <property type="match status" value="1"/>
</dbReference>
<gene>
    <name evidence="10" type="ORF">J2Z42_001760</name>
</gene>
<dbReference type="SUPFAM" id="SSF52833">
    <property type="entry name" value="Thioredoxin-like"/>
    <property type="match status" value="1"/>
</dbReference>
<dbReference type="InterPro" id="IPR017937">
    <property type="entry name" value="Thioredoxin_CS"/>
</dbReference>
<keyword evidence="11" id="KW-1185">Reference proteome</keyword>
<dbReference type="EMBL" id="JAGGLM010000010">
    <property type="protein sequence ID" value="MBP2033077.1"/>
    <property type="molecule type" value="Genomic_DNA"/>
</dbReference>
<evidence type="ECO:0000256" key="8">
    <source>
        <dbReference type="PIRNR" id="PIRNR000077"/>
    </source>
</evidence>
<dbReference type="Pfam" id="PF00085">
    <property type="entry name" value="Thioredoxin"/>
    <property type="match status" value="1"/>
</dbReference>
<dbReference type="Proteomes" id="UP001519307">
    <property type="component" value="Unassembled WGS sequence"/>
</dbReference>
<keyword evidence="6" id="KW-0676">Redox-active center</keyword>
<dbReference type="CDD" id="cd02947">
    <property type="entry name" value="TRX_family"/>
    <property type="match status" value="1"/>
</dbReference>
<reference evidence="10 11" key="1">
    <citation type="submission" date="2021-03" db="EMBL/GenBank/DDBJ databases">
        <title>Genomic Encyclopedia of Type Strains, Phase IV (KMG-IV): sequencing the most valuable type-strain genomes for metagenomic binning, comparative biology and taxonomic classification.</title>
        <authorList>
            <person name="Goeker M."/>
        </authorList>
    </citation>
    <scope>NUCLEOTIDE SEQUENCE [LARGE SCALE GENOMIC DNA]</scope>
    <source>
        <strain evidence="10 11">DSM 28783</strain>
    </source>
</reference>
<dbReference type="InterPro" id="IPR005746">
    <property type="entry name" value="Thioredoxin"/>
</dbReference>
<evidence type="ECO:0000256" key="2">
    <source>
        <dbReference type="ARBA" id="ARBA00020570"/>
    </source>
</evidence>
<evidence type="ECO:0000256" key="4">
    <source>
        <dbReference type="ARBA" id="ARBA00022982"/>
    </source>
</evidence>
<proteinExistence type="inferred from homology"/>
<dbReference type="PROSITE" id="PS00194">
    <property type="entry name" value="THIOREDOXIN_1"/>
    <property type="match status" value="1"/>
</dbReference>
<keyword evidence="4" id="KW-0249">Electron transport</keyword>
<keyword evidence="5" id="KW-1015">Disulfide bond</keyword>
<organism evidence="10 11">
    <name type="scientific">Clostridium algifaecis</name>
    <dbReference type="NCBI Taxonomy" id="1472040"/>
    <lineage>
        <taxon>Bacteria</taxon>
        <taxon>Bacillati</taxon>
        <taxon>Bacillota</taxon>
        <taxon>Clostridia</taxon>
        <taxon>Eubacteriales</taxon>
        <taxon>Clostridiaceae</taxon>
        <taxon>Clostridium</taxon>
    </lineage>
</organism>
<dbReference type="PANTHER" id="PTHR45663">
    <property type="entry name" value="GEO12009P1"/>
    <property type="match status" value="1"/>
</dbReference>
<evidence type="ECO:0000259" key="9">
    <source>
        <dbReference type="PROSITE" id="PS51352"/>
    </source>
</evidence>
<sequence>MIEEIKDENFSTSINQASTPVVVDFWASWCGPCKMLSPIMDEVSGELGEKVKFFKLNVDENPNIASEFKISSIPTVIVFKDGNVVDKFVGFKPKQAVKEVLEKHI</sequence>
<dbReference type="RefSeq" id="WP_209702230.1">
    <property type="nucleotide sequence ID" value="NZ_JAGGLM010000010.1"/>
</dbReference>
<accession>A0ABS4KSQ8</accession>
<protein>
    <recommendedName>
        <fullName evidence="2 7">Thioredoxin</fullName>
    </recommendedName>
</protein>
<dbReference type="Gene3D" id="3.40.30.10">
    <property type="entry name" value="Glutaredoxin"/>
    <property type="match status" value="1"/>
</dbReference>
<evidence type="ECO:0000256" key="6">
    <source>
        <dbReference type="ARBA" id="ARBA00023284"/>
    </source>
</evidence>
<feature type="domain" description="Thioredoxin" evidence="9">
    <location>
        <begin position="1"/>
        <end position="105"/>
    </location>
</feature>
<evidence type="ECO:0000256" key="5">
    <source>
        <dbReference type="ARBA" id="ARBA00023157"/>
    </source>
</evidence>
<evidence type="ECO:0000256" key="3">
    <source>
        <dbReference type="ARBA" id="ARBA00022448"/>
    </source>
</evidence>
<evidence type="ECO:0000313" key="11">
    <source>
        <dbReference type="Proteomes" id="UP001519307"/>
    </source>
</evidence>
<dbReference type="NCBIfam" id="TIGR01068">
    <property type="entry name" value="thioredoxin"/>
    <property type="match status" value="1"/>
</dbReference>